<sequence length="344" mass="38149">MENGKREERTDGAEPPGLARPARLTESAKLAELAEGGVLLISRALHAGWPRSTLTRTLHTEGWTRLRNGAWAEPGHVPDLVTRLRAEQLLGPRLVVSHRSAARLWLIETPTPPSATPLDFIDPRLGYRPKAKGVRVHRTPLLPDAVTERRGLRVTTPVRTLTDLLRAGPRDDALIAVDSALSRRTVGGIRRGPLTTPAALTTALDGNDRGSVRARTWLPLASPRSGSPAETIARLRMHEADLHPEPQAELHTLDGRRRCLDFLFRAEGLGIEIEGYAYHGTRTAHRQDIARFNQIQQCPEVRRLLRFTAEEVFHRPQQIIAQIHTALTSPLTFVSQPRPDGLLS</sequence>
<protein>
    <recommendedName>
        <fullName evidence="4">DUF559 domain-containing protein</fullName>
    </recommendedName>
</protein>
<evidence type="ECO:0000313" key="2">
    <source>
        <dbReference type="EMBL" id="MFB8777923.1"/>
    </source>
</evidence>
<dbReference type="RefSeq" id="WP_376736353.1">
    <property type="nucleotide sequence ID" value="NZ_JAYMRP010000062.1"/>
</dbReference>
<comment type="caution">
    <text evidence="2">The sequence shown here is derived from an EMBL/GenBank/DDBJ whole genome shotgun (WGS) entry which is preliminary data.</text>
</comment>
<reference evidence="2 3" key="1">
    <citation type="submission" date="2024-01" db="EMBL/GenBank/DDBJ databases">
        <title>Genome mining of biosynthetic gene clusters to explore secondary metabolites of Streptomyces sp.</title>
        <authorList>
            <person name="Baig A."/>
            <person name="Ajitkumar Shintre N."/>
            <person name="Kumar H."/>
            <person name="Anbarasu A."/>
            <person name="Ramaiah S."/>
        </authorList>
    </citation>
    <scope>NUCLEOTIDE SEQUENCE [LARGE SCALE GENOMIC DNA]</scope>
    <source>
        <strain evidence="2 3">A57</strain>
    </source>
</reference>
<keyword evidence="3" id="KW-1185">Reference proteome</keyword>
<evidence type="ECO:0000256" key="1">
    <source>
        <dbReference type="SAM" id="MobiDB-lite"/>
    </source>
</evidence>
<proteinExistence type="predicted"/>
<gene>
    <name evidence="2" type="ORF">VSS16_35335</name>
</gene>
<dbReference type="Proteomes" id="UP001585080">
    <property type="component" value="Unassembled WGS sequence"/>
</dbReference>
<feature type="region of interest" description="Disordered" evidence="1">
    <location>
        <begin position="1"/>
        <end position="20"/>
    </location>
</feature>
<dbReference type="EMBL" id="JAYMRP010000062">
    <property type="protein sequence ID" value="MFB8777923.1"/>
    <property type="molecule type" value="Genomic_DNA"/>
</dbReference>
<feature type="compositionally biased region" description="Basic and acidic residues" evidence="1">
    <location>
        <begin position="1"/>
        <end position="12"/>
    </location>
</feature>
<evidence type="ECO:0000313" key="3">
    <source>
        <dbReference type="Proteomes" id="UP001585080"/>
    </source>
</evidence>
<evidence type="ECO:0008006" key="4">
    <source>
        <dbReference type="Google" id="ProtNLM"/>
    </source>
</evidence>
<name>A0ABV5EM46_9ACTN</name>
<accession>A0ABV5EM46</accession>
<organism evidence="2 3">
    <name type="scientific">Streptomyces broussonetiae</name>
    <dbReference type="NCBI Taxonomy" id="2686304"/>
    <lineage>
        <taxon>Bacteria</taxon>
        <taxon>Bacillati</taxon>
        <taxon>Actinomycetota</taxon>
        <taxon>Actinomycetes</taxon>
        <taxon>Kitasatosporales</taxon>
        <taxon>Streptomycetaceae</taxon>
        <taxon>Streptomyces</taxon>
    </lineage>
</organism>